<dbReference type="AlphaFoldDB" id="A0A6N4WGK4"/>
<evidence type="ECO:0000313" key="2">
    <source>
        <dbReference type="Proteomes" id="UP000467249"/>
    </source>
</evidence>
<dbReference type="Proteomes" id="UP000467249">
    <property type="component" value="Chromosome"/>
</dbReference>
<protein>
    <recommendedName>
        <fullName evidence="3">Immunity factor for TNT</fullName>
    </recommendedName>
</protein>
<dbReference type="InterPro" id="IPR028953">
    <property type="entry name" value="Imm_IFT-like"/>
</dbReference>
<dbReference type="KEGG" id="many:MANY_52920"/>
<evidence type="ECO:0000313" key="1">
    <source>
        <dbReference type="EMBL" id="BBZ79955.1"/>
    </source>
</evidence>
<accession>A0A6N4WGK4</accession>
<evidence type="ECO:0008006" key="3">
    <source>
        <dbReference type="Google" id="ProtNLM"/>
    </source>
</evidence>
<sequence length="178" mass="19377">MMVPEISGALIDWASNAGMSYSIFESDGAACFANAGGEYRYYIRESVADSGWYTVTKASRNDPEWLVFSASDLAVVEKYFWATFGADIRTVQRLPRVEFPTESEDVADGFSVKPSGQGESVLVDGAGKPVIRAGGDDITDIFLLVMMSYCLGASVADLKCSFTDPQGRPIFPIRPVRD</sequence>
<organism evidence="1 2">
    <name type="scientific">Mycolicibacterium anyangense</name>
    <dbReference type="NCBI Taxonomy" id="1431246"/>
    <lineage>
        <taxon>Bacteria</taxon>
        <taxon>Bacillati</taxon>
        <taxon>Actinomycetota</taxon>
        <taxon>Actinomycetes</taxon>
        <taxon>Mycobacteriales</taxon>
        <taxon>Mycobacteriaceae</taxon>
        <taxon>Mycolicibacterium</taxon>
    </lineage>
</organism>
<name>A0A6N4WGK4_9MYCO</name>
<proteinExistence type="predicted"/>
<dbReference type="RefSeq" id="WP_163807264.1">
    <property type="nucleotide sequence ID" value="NZ_AP022620.1"/>
</dbReference>
<dbReference type="Pfam" id="PF15598">
    <property type="entry name" value="Imm61"/>
    <property type="match status" value="1"/>
</dbReference>
<keyword evidence="2" id="KW-1185">Reference proteome</keyword>
<dbReference type="EMBL" id="AP022620">
    <property type="protein sequence ID" value="BBZ79955.1"/>
    <property type="molecule type" value="Genomic_DNA"/>
</dbReference>
<reference evidence="1 2" key="1">
    <citation type="journal article" date="2019" name="Emerg. Microbes Infect.">
        <title>Comprehensive subspecies identification of 175 nontuberculous mycobacteria species based on 7547 genomic profiles.</title>
        <authorList>
            <person name="Matsumoto Y."/>
            <person name="Kinjo T."/>
            <person name="Motooka D."/>
            <person name="Nabeya D."/>
            <person name="Jung N."/>
            <person name="Uechi K."/>
            <person name="Horii T."/>
            <person name="Iida T."/>
            <person name="Fujita J."/>
            <person name="Nakamura S."/>
        </authorList>
    </citation>
    <scope>NUCLEOTIDE SEQUENCE [LARGE SCALE GENOMIC DNA]</scope>
    <source>
        <strain evidence="1 2">JCM 30275</strain>
    </source>
</reference>
<gene>
    <name evidence="1" type="ORF">MANY_52920</name>
</gene>